<reference evidence="2" key="1">
    <citation type="journal article" date="2019" name="Int. J. Syst. Evol. Microbiol.">
        <title>The Global Catalogue of Microorganisms (GCM) 10K type strain sequencing project: providing services to taxonomists for standard genome sequencing and annotation.</title>
        <authorList>
            <consortium name="The Broad Institute Genomics Platform"/>
            <consortium name="The Broad Institute Genome Sequencing Center for Infectious Disease"/>
            <person name="Wu L."/>
            <person name="Ma J."/>
        </authorList>
    </citation>
    <scope>NUCLEOTIDE SEQUENCE [LARGE SCALE GENOMIC DNA]</scope>
    <source>
        <strain evidence="2">TISTR 2562</strain>
    </source>
</reference>
<comment type="caution">
    <text evidence="1">The sequence shown here is derived from an EMBL/GenBank/DDBJ whole genome shotgun (WGS) entry which is preliminary data.</text>
</comment>
<dbReference type="Proteomes" id="UP001597474">
    <property type="component" value="Unassembled WGS sequence"/>
</dbReference>
<dbReference type="PANTHER" id="PTHR41532:SF1">
    <property type="entry name" value="FIXS PROTEIN"/>
    <property type="match status" value="1"/>
</dbReference>
<evidence type="ECO:0000313" key="2">
    <source>
        <dbReference type="Proteomes" id="UP001597474"/>
    </source>
</evidence>
<dbReference type="PANTHER" id="PTHR41532">
    <property type="entry name" value="FIXS PROTEIN"/>
    <property type="match status" value="1"/>
</dbReference>
<keyword evidence="2" id="KW-1185">Reference proteome</keyword>
<name>A0ABW5U2H7_9RHOB</name>
<protein>
    <submittedName>
        <fullName evidence="1">Cbb3-type cytochrome oxidase assembly protein CcoS</fullName>
    </submittedName>
</protein>
<organism evidence="1 2">
    <name type="scientific">Sulfitobacter aestuarii</name>
    <dbReference type="NCBI Taxonomy" id="2161676"/>
    <lineage>
        <taxon>Bacteria</taxon>
        <taxon>Pseudomonadati</taxon>
        <taxon>Pseudomonadota</taxon>
        <taxon>Alphaproteobacteria</taxon>
        <taxon>Rhodobacterales</taxon>
        <taxon>Roseobacteraceae</taxon>
        <taxon>Sulfitobacter</taxon>
    </lineage>
</organism>
<dbReference type="EMBL" id="JBHUMP010000007">
    <property type="protein sequence ID" value="MFD2739990.1"/>
    <property type="molecule type" value="Genomic_DNA"/>
</dbReference>
<dbReference type="RefSeq" id="WP_386374120.1">
    <property type="nucleotide sequence ID" value="NZ_JBHUMP010000007.1"/>
</dbReference>
<proteinExistence type="predicted"/>
<accession>A0ABW5U2H7</accession>
<dbReference type="NCBIfam" id="TIGR00847">
    <property type="entry name" value="ccoS"/>
    <property type="match status" value="1"/>
</dbReference>
<dbReference type="InterPro" id="IPR004714">
    <property type="entry name" value="Cyt_oxidase_maturation_cbb3"/>
</dbReference>
<gene>
    <name evidence="1" type="primary">ccoS</name>
    <name evidence="1" type="ORF">ACFSUD_10450</name>
</gene>
<evidence type="ECO:0000313" key="1">
    <source>
        <dbReference type="EMBL" id="MFD2739990.1"/>
    </source>
</evidence>
<sequence>MSILAILIPVALAMGALGLVAFGWSLRNGQFEDLSGDAERIFFDEHDAPLPDRHKIHTETTPKETKK</sequence>
<dbReference type="Pfam" id="PF03597">
    <property type="entry name" value="FixS"/>
    <property type="match status" value="1"/>
</dbReference>